<keyword evidence="2" id="KW-0805">Transcription regulation</keyword>
<feature type="domain" description="Heat-inducible transcription repressor HrcA C-terminal" evidence="4">
    <location>
        <begin position="59"/>
        <end position="213"/>
    </location>
</feature>
<dbReference type="PANTHER" id="PTHR34824:SF1">
    <property type="entry name" value="HEAT-INDUCIBLE TRANSCRIPTION REPRESSOR HRCA"/>
    <property type="match status" value="1"/>
</dbReference>
<name>A0A2C9L899_BIOGL</name>
<dbReference type="Gene3D" id="1.10.10.10">
    <property type="entry name" value="Winged helix-like DNA-binding domain superfamily/Winged helix DNA-binding domain"/>
    <property type="match status" value="1"/>
</dbReference>
<dbReference type="AlphaFoldDB" id="A0A2C9L899"/>
<dbReference type="VEuPathDB" id="VectorBase:BGLB028087"/>
<reference evidence="5" key="1">
    <citation type="submission" date="2020-05" db="UniProtKB">
        <authorList>
            <consortium name="EnsemblMetazoa"/>
        </authorList>
    </citation>
    <scope>IDENTIFICATION</scope>
    <source>
        <strain evidence="5">BB02</strain>
    </source>
</reference>
<dbReference type="GO" id="GO:0003677">
    <property type="term" value="F:DNA binding"/>
    <property type="evidence" value="ECO:0007669"/>
    <property type="project" value="InterPro"/>
</dbReference>
<dbReference type="InterPro" id="IPR036388">
    <property type="entry name" value="WH-like_DNA-bd_sf"/>
</dbReference>
<proteinExistence type="predicted"/>
<evidence type="ECO:0000313" key="6">
    <source>
        <dbReference type="Proteomes" id="UP000076420"/>
    </source>
</evidence>
<evidence type="ECO:0000256" key="2">
    <source>
        <dbReference type="ARBA" id="ARBA00023015"/>
    </source>
</evidence>
<dbReference type="Proteomes" id="UP000076420">
    <property type="component" value="Unassembled WGS sequence"/>
</dbReference>
<accession>A0A2C9L899</accession>
<dbReference type="Pfam" id="PF01628">
    <property type="entry name" value="HrcA"/>
    <property type="match status" value="1"/>
</dbReference>
<evidence type="ECO:0000259" key="4">
    <source>
        <dbReference type="Pfam" id="PF01628"/>
    </source>
</evidence>
<organism evidence="5 6">
    <name type="scientific">Biomphalaria glabrata</name>
    <name type="common">Bloodfluke planorb</name>
    <name type="synonym">Freshwater snail</name>
    <dbReference type="NCBI Taxonomy" id="6526"/>
    <lineage>
        <taxon>Eukaryota</taxon>
        <taxon>Metazoa</taxon>
        <taxon>Spiralia</taxon>
        <taxon>Lophotrochozoa</taxon>
        <taxon>Mollusca</taxon>
        <taxon>Gastropoda</taxon>
        <taxon>Heterobranchia</taxon>
        <taxon>Euthyneura</taxon>
        <taxon>Panpulmonata</taxon>
        <taxon>Hygrophila</taxon>
        <taxon>Lymnaeoidea</taxon>
        <taxon>Planorbidae</taxon>
        <taxon>Biomphalaria</taxon>
    </lineage>
</organism>
<protein>
    <recommendedName>
        <fullName evidence="4">Heat-inducible transcription repressor HrcA C-terminal domain-containing protein</fullName>
    </recommendedName>
</protein>
<dbReference type="KEGG" id="bgt:106074067"/>
<keyword evidence="3" id="KW-0804">Transcription</keyword>
<dbReference type="InterPro" id="IPR021153">
    <property type="entry name" value="HrcA_C"/>
</dbReference>
<dbReference type="InterPro" id="IPR002571">
    <property type="entry name" value="HrcA"/>
</dbReference>
<sequence length="214" mass="24178">MAMLEKLGFLEKEHTSSGRIPSIDGYKYFAEKLADRQNNSLEKKLQDIFAKRRVSIDFTLEEAANAITEIAGFTLSISSKDTDELMKSIQLTPINDNMATIVIVTSAGRVESKLIEFNNHVKIDDVRIAVRLFKERLIDSRLRDLSLKVEALAPILSETVKNHEAVIQAFVGKVFDFHNKVQNKVYGNSNIIKAKEIKREDVAKLIELVETKSV</sequence>
<dbReference type="PANTHER" id="PTHR34824">
    <property type="entry name" value="HEAT-INDUCIBLE TRANSCRIPTION REPRESSOR HRCA"/>
    <property type="match status" value="1"/>
</dbReference>
<evidence type="ECO:0000256" key="3">
    <source>
        <dbReference type="ARBA" id="ARBA00023163"/>
    </source>
</evidence>
<dbReference type="GO" id="GO:0045892">
    <property type="term" value="P:negative regulation of DNA-templated transcription"/>
    <property type="evidence" value="ECO:0007669"/>
    <property type="project" value="TreeGrafter"/>
</dbReference>
<keyword evidence="1" id="KW-0678">Repressor</keyword>
<evidence type="ECO:0000313" key="5">
    <source>
        <dbReference type="EnsemblMetazoa" id="BGLB028087-PA"/>
    </source>
</evidence>
<gene>
    <name evidence="5" type="primary">106074067</name>
</gene>
<evidence type="ECO:0000256" key="1">
    <source>
        <dbReference type="ARBA" id="ARBA00022491"/>
    </source>
</evidence>
<dbReference type="EnsemblMetazoa" id="BGLB028087-RA">
    <property type="protein sequence ID" value="BGLB028087-PA"/>
    <property type="gene ID" value="BGLB028087"/>
</dbReference>
<dbReference type="SUPFAM" id="SSF55781">
    <property type="entry name" value="GAF domain-like"/>
    <property type="match status" value="1"/>
</dbReference>